<dbReference type="InterPro" id="IPR045584">
    <property type="entry name" value="Pilin-like"/>
</dbReference>
<dbReference type="Pfam" id="PF07963">
    <property type="entry name" value="N_methyl"/>
    <property type="match status" value="1"/>
</dbReference>
<dbReference type="InterPro" id="IPR012902">
    <property type="entry name" value="N_methyl_site"/>
</dbReference>
<evidence type="ECO:0000256" key="1">
    <source>
        <dbReference type="SAM" id="Phobius"/>
    </source>
</evidence>
<accession>A0A645CT32</accession>
<sequence length="218" mass="24555">MKRIRFTLIELLVVIAIIAILAAMLLPALNRAREKSRASTCLSNQKQIFFLFSSYIEENKGLILSYQVTPERYWNDFLNREKPITKEDKVWFCPSLPIDLTILGANFSTYGALQASTAWPSSYRDWRRIPRPSQTAFIGCCMRVNGRIGFYNCYIGSGDSTRGGFSNIHSGLGNLAYADGHAAAASPVQFADQIRLGWEDPAKEVYYCDTASGWRKTN</sequence>
<dbReference type="EMBL" id="VSSQ01029808">
    <property type="protein sequence ID" value="MPM80083.1"/>
    <property type="molecule type" value="Genomic_DNA"/>
</dbReference>
<dbReference type="PANTHER" id="PTHR30093">
    <property type="entry name" value="GENERAL SECRETION PATHWAY PROTEIN G"/>
    <property type="match status" value="1"/>
</dbReference>
<proteinExistence type="predicted"/>
<dbReference type="NCBIfam" id="TIGR02532">
    <property type="entry name" value="IV_pilin_GFxxxE"/>
    <property type="match status" value="1"/>
</dbReference>
<name>A0A645CT32_9ZZZZ</name>
<keyword evidence="1" id="KW-1133">Transmembrane helix</keyword>
<evidence type="ECO:0008006" key="3">
    <source>
        <dbReference type="Google" id="ProtNLM"/>
    </source>
</evidence>
<gene>
    <name evidence="2" type="ORF">SDC9_127129</name>
</gene>
<dbReference type="Gene3D" id="3.30.700.10">
    <property type="entry name" value="Glycoprotein, Type 4 Pilin"/>
    <property type="match status" value="1"/>
</dbReference>
<evidence type="ECO:0000313" key="2">
    <source>
        <dbReference type="EMBL" id="MPM80083.1"/>
    </source>
</evidence>
<reference evidence="2" key="1">
    <citation type="submission" date="2019-08" db="EMBL/GenBank/DDBJ databases">
        <authorList>
            <person name="Kucharzyk K."/>
            <person name="Murdoch R.W."/>
            <person name="Higgins S."/>
            <person name="Loffler F."/>
        </authorList>
    </citation>
    <scope>NUCLEOTIDE SEQUENCE</scope>
</reference>
<organism evidence="2">
    <name type="scientific">bioreactor metagenome</name>
    <dbReference type="NCBI Taxonomy" id="1076179"/>
    <lineage>
        <taxon>unclassified sequences</taxon>
        <taxon>metagenomes</taxon>
        <taxon>ecological metagenomes</taxon>
    </lineage>
</organism>
<protein>
    <recommendedName>
        <fullName evidence="3">Type II secretion system protein G</fullName>
    </recommendedName>
</protein>
<comment type="caution">
    <text evidence="2">The sequence shown here is derived from an EMBL/GenBank/DDBJ whole genome shotgun (WGS) entry which is preliminary data.</text>
</comment>
<dbReference type="SUPFAM" id="SSF54523">
    <property type="entry name" value="Pili subunits"/>
    <property type="match status" value="1"/>
</dbReference>
<feature type="transmembrane region" description="Helical" evidence="1">
    <location>
        <begin position="6"/>
        <end position="29"/>
    </location>
</feature>
<dbReference type="AlphaFoldDB" id="A0A645CT32"/>
<keyword evidence="1" id="KW-0812">Transmembrane</keyword>
<keyword evidence="1" id="KW-0472">Membrane</keyword>